<evidence type="ECO:0000256" key="4">
    <source>
        <dbReference type="ARBA" id="ARBA00022605"/>
    </source>
</evidence>
<accession>A0A4D6YM84</accession>
<dbReference type="NCBIfam" id="NF003937">
    <property type="entry name" value="PRK05446.1"/>
    <property type="match status" value="1"/>
</dbReference>
<dbReference type="InterPro" id="IPR038494">
    <property type="entry name" value="IGPD_sf"/>
</dbReference>
<dbReference type="InterPro" id="IPR000807">
    <property type="entry name" value="ImidazoleglycerolP_deHydtase"/>
</dbReference>
<keyword evidence="5" id="KW-0479">Metal-binding</keyword>
<dbReference type="InterPro" id="IPR020565">
    <property type="entry name" value="ImidazoleglycerP_deHydtase_CS"/>
</dbReference>
<evidence type="ECO:0000256" key="7">
    <source>
        <dbReference type="ARBA" id="ARBA00022833"/>
    </source>
</evidence>
<dbReference type="EC" id="4.2.1.19" evidence="12"/>
<dbReference type="PANTHER" id="PTHR23133:SF2">
    <property type="entry name" value="IMIDAZOLEGLYCEROL-PHOSPHATE DEHYDRATASE"/>
    <property type="match status" value="1"/>
</dbReference>
<evidence type="ECO:0000256" key="8">
    <source>
        <dbReference type="ARBA" id="ARBA00022842"/>
    </source>
</evidence>
<comment type="catalytic activity">
    <reaction evidence="12">
        <text>D-erythro-1-(imidazol-4-yl)glycerol 3-phosphate = 3-(imidazol-4-yl)-2-oxopropyl phosphate + H2O</text>
        <dbReference type="Rhea" id="RHEA:11040"/>
        <dbReference type="ChEBI" id="CHEBI:15377"/>
        <dbReference type="ChEBI" id="CHEBI:57766"/>
        <dbReference type="ChEBI" id="CHEBI:58278"/>
        <dbReference type="EC" id="4.2.1.19"/>
    </reaction>
</comment>
<dbReference type="Proteomes" id="UP000298603">
    <property type="component" value="Chromosome"/>
</dbReference>
<protein>
    <recommendedName>
        <fullName evidence="2 12">Imidazoleglycerol-phosphate dehydratase</fullName>
        <shortName evidence="12">IGPD</shortName>
        <ecNumber evidence="12">4.2.1.19</ecNumber>
    </recommendedName>
</protein>
<keyword evidence="7" id="KW-0862">Zinc</keyword>
<dbReference type="InterPro" id="IPR006543">
    <property type="entry name" value="Histidinol-phos"/>
</dbReference>
<dbReference type="Pfam" id="PF13242">
    <property type="entry name" value="Hydrolase_like"/>
    <property type="match status" value="1"/>
</dbReference>
<keyword evidence="8" id="KW-0460">Magnesium</keyword>
<dbReference type="InterPro" id="IPR006549">
    <property type="entry name" value="HAD-SF_hydro_IIIA"/>
</dbReference>
<dbReference type="NCBIfam" id="TIGR01261">
    <property type="entry name" value="hisB_Nterm"/>
    <property type="match status" value="1"/>
</dbReference>
<dbReference type="HAMAP" id="MF_00076">
    <property type="entry name" value="HisB"/>
    <property type="match status" value="1"/>
</dbReference>
<evidence type="ECO:0000256" key="12">
    <source>
        <dbReference type="HAMAP-Rule" id="MF_00076"/>
    </source>
</evidence>
<dbReference type="InterPro" id="IPR036412">
    <property type="entry name" value="HAD-like_sf"/>
</dbReference>
<evidence type="ECO:0000313" key="14">
    <source>
        <dbReference type="Proteomes" id="UP000298603"/>
    </source>
</evidence>
<dbReference type="InterPro" id="IPR020568">
    <property type="entry name" value="Ribosomal_Su5_D2-typ_SF"/>
</dbReference>
<dbReference type="Gene3D" id="3.30.230.40">
    <property type="entry name" value="Imidazole glycerol phosphate dehydratase, domain 1"/>
    <property type="match status" value="2"/>
</dbReference>
<evidence type="ECO:0000313" key="13">
    <source>
        <dbReference type="EMBL" id="QCI27084.1"/>
    </source>
</evidence>
<evidence type="ECO:0000256" key="2">
    <source>
        <dbReference type="ARBA" id="ARBA00016664"/>
    </source>
</evidence>
<dbReference type="FunFam" id="3.30.230.40:FF:000001">
    <property type="entry name" value="Imidazoleglycerol-phosphate dehydratase HisB"/>
    <property type="match status" value="1"/>
</dbReference>
<evidence type="ECO:0000256" key="1">
    <source>
        <dbReference type="ARBA" id="ARBA00005047"/>
    </source>
</evidence>
<evidence type="ECO:0000256" key="6">
    <source>
        <dbReference type="ARBA" id="ARBA00022801"/>
    </source>
</evidence>
<dbReference type="GO" id="GO:0000105">
    <property type="term" value="P:L-histidine biosynthetic process"/>
    <property type="evidence" value="ECO:0007669"/>
    <property type="project" value="UniProtKB-UniRule"/>
</dbReference>
<dbReference type="PANTHER" id="PTHR23133">
    <property type="entry name" value="IMIDAZOLEGLYCEROL-PHOSPHATE DEHYDRATASE HIS7"/>
    <property type="match status" value="1"/>
</dbReference>
<keyword evidence="6 13" id="KW-0378">Hydrolase</keyword>
<sequence length="355" mass="41112">MQEKILFIDRDGTLIHEPTDNLQVDKIEKLIFEPFVILTLKKLIALNFKLVMVTNQDGLYTETFSYNSFIVPHKCMVDVFYSQGIFFEHILICPHFLKDNCNCRKPKTELVDSWIIRNSLDKKNSYVIGDRETDLELANNMGISGILYNKYYTNWNHIYNIIAKKNRYFKKIRNTLETKIKVELWLDQVGKNTINTGIYFFNHMLDQIAIHSNIVMNIFVKGDIEVDDHHIIEDTGIVLGHVILKCLGNKLGINRFGFHVPMDESSAYCLLDFSGRSYLKFISKFNRQFVGDFNTDMVEHFFRSLSYSMKSTIHLISMGLNDHHKIEALFKSFGKALGKAIKISSNILPTSKGIL</sequence>
<dbReference type="InterPro" id="IPR023214">
    <property type="entry name" value="HAD_sf"/>
</dbReference>
<comment type="pathway">
    <text evidence="1 12">Amino-acid biosynthesis; L-histidine biosynthesis; L-histidine from 5-phospho-alpha-D-ribose 1-diphosphate: step 6/9.</text>
</comment>
<dbReference type="InterPro" id="IPR005954">
    <property type="entry name" value="HisB_N"/>
</dbReference>
<keyword evidence="10 12" id="KW-0456">Lyase</keyword>
<keyword evidence="3 12" id="KW-0963">Cytoplasm</keyword>
<dbReference type="Pfam" id="PF00475">
    <property type="entry name" value="IGPD"/>
    <property type="match status" value="1"/>
</dbReference>
<evidence type="ECO:0000256" key="9">
    <source>
        <dbReference type="ARBA" id="ARBA00023102"/>
    </source>
</evidence>
<evidence type="ECO:0000256" key="10">
    <source>
        <dbReference type="ARBA" id="ARBA00023239"/>
    </source>
</evidence>
<dbReference type="RefSeq" id="WP_158349350.1">
    <property type="nucleotide sequence ID" value="NZ_CP032996.1"/>
</dbReference>
<keyword evidence="14" id="KW-1185">Reference proteome</keyword>
<gene>
    <name evidence="12 13" type="primary">hisB</name>
    <name evidence="13" type="ORF">D9V81_00405</name>
</gene>
<dbReference type="PROSITE" id="PS00954">
    <property type="entry name" value="IGP_DEHYDRATASE_1"/>
    <property type="match status" value="1"/>
</dbReference>
<dbReference type="GO" id="GO:0046872">
    <property type="term" value="F:metal ion binding"/>
    <property type="evidence" value="ECO:0007669"/>
    <property type="project" value="UniProtKB-KW"/>
</dbReference>
<dbReference type="GO" id="GO:0004401">
    <property type="term" value="F:histidinol-phosphatase activity"/>
    <property type="evidence" value="ECO:0007669"/>
    <property type="project" value="InterPro"/>
</dbReference>
<dbReference type="EMBL" id="CP032996">
    <property type="protein sequence ID" value="QCI27084.1"/>
    <property type="molecule type" value="Genomic_DNA"/>
</dbReference>
<dbReference type="NCBIfam" id="TIGR01662">
    <property type="entry name" value="HAD-SF-IIIA"/>
    <property type="match status" value="1"/>
</dbReference>
<organism evidence="13 14">
    <name type="scientific">Buchnera aphidicola</name>
    <name type="common">Therioaphis trifolii</name>
    <dbReference type="NCBI Taxonomy" id="1241884"/>
    <lineage>
        <taxon>Bacteria</taxon>
        <taxon>Pseudomonadati</taxon>
        <taxon>Pseudomonadota</taxon>
        <taxon>Gammaproteobacteria</taxon>
        <taxon>Enterobacterales</taxon>
        <taxon>Erwiniaceae</taxon>
        <taxon>Buchnera</taxon>
    </lineage>
</organism>
<dbReference type="Gene3D" id="3.40.50.1000">
    <property type="entry name" value="HAD superfamily/HAD-like"/>
    <property type="match status" value="1"/>
</dbReference>
<dbReference type="NCBIfam" id="TIGR01656">
    <property type="entry name" value="Histidinol-ppas"/>
    <property type="match status" value="1"/>
</dbReference>
<evidence type="ECO:0000256" key="3">
    <source>
        <dbReference type="ARBA" id="ARBA00022490"/>
    </source>
</evidence>
<evidence type="ECO:0000256" key="5">
    <source>
        <dbReference type="ARBA" id="ARBA00022723"/>
    </source>
</evidence>
<dbReference type="UniPathway" id="UPA00031">
    <property type="reaction ID" value="UER00011"/>
</dbReference>
<keyword evidence="11" id="KW-0511">Multifunctional enzyme</keyword>
<dbReference type="FunFam" id="3.30.230.40:FF:000003">
    <property type="entry name" value="Imidazoleglycerol-phosphate dehydratase HisB"/>
    <property type="match status" value="1"/>
</dbReference>
<dbReference type="SUPFAM" id="SSF54211">
    <property type="entry name" value="Ribosomal protein S5 domain 2-like"/>
    <property type="match status" value="2"/>
</dbReference>
<reference evidence="13 14" key="1">
    <citation type="submission" date="2018-10" db="EMBL/GenBank/DDBJ databases">
        <title>Comparative functional genomics of the obligate endosymbiont Buchnera aphidicola.</title>
        <authorList>
            <person name="Chong R.A."/>
        </authorList>
    </citation>
    <scope>NUCLEOTIDE SEQUENCE [LARGE SCALE GENOMIC DNA]</scope>
    <source>
        <strain evidence="13 14">Tma</strain>
    </source>
</reference>
<dbReference type="GO" id="GO:0005737">
    <property type="term" value="C:cytoplasm"/>
    <property type="evidence" value="ECO:0007669"/>
    <property type="project" value="UniProtKB-SubCell"/>
</dbReference>
<dbReference type="NCBIfam" id="NF002111">
    <property type="entry name" value="PRK00951.2-1"/>
    <property type="match status" value="1"/>
</dbReference>
<dbReference type="SUPFAM" id="SSF56784">
    <property type="entry name" value="HAD-like"/>
    <property type="match status" value="1"/>
</dbReference>
<dbReference type="PROSITE" id="PS00955">
    <property type="entry name" value="IGP_DEHYDRATASE_2"/>
    <property type="match status" value="1"/>
</dbReference>
<dbReference type="CDD" id="cd07914">
    <property type="entry name" value="IGPD"/>
    <property type="match status" value="1"/>
</dbReference>
<proteinExistence type="inferred from homology"/>
<keyword evidence="9 12" id="KW-0368">Histidine biosynthesis</keyword>
<keyword evidence="4 12" id="KW-0028">Amino-acid biosynthesis</keyword>
<evidence type="ECO:0000256" key="11">
    <source>
        <dbReference type="ARBA" id="ARBA00023268"/>
    </source>
</evidence>
<comment type="subcellular location">
    <subcellularLocation>
        <location evidence="12">Cytoplasm</location>
    </subcellularLocation>
</comment>
<dbReference type="OrthoDB" id="9790411at2"/>
<dbReference type="AlphaFoldDB" id="A0A4D6YM84"/>
<name>A0A4D6YM84_9GAMM</name>
<dbReference type="GO" id="GO:0004424">
    <property type="term" value="F:imidazoleglycerol-phosphate dehydratase activity"/>
    <property type="evidence" value="ECO:0007669"/>
    <property type="project" value="UniProtKB-UniRule"/>
</dbReference>
<comment type="similarity">
    <text evidence="12">Belongs to the imidazoleglycerol-phosphate dehydratase family.</text>
</comment>